<keyword evidence="1" id="KW-1133">Transmembrane helix</keyword>
<keyword evidence="1" id="KW-0812">Transmembrane</keyword>
<dbReference type="PANTHER" id="PTHR34284">
    <property type="entry name" value="FG-GAP REPEAT-CONTAINING PROTEIN"/>
    <property type="match status" value="1"/>
</dbReference>
<dbReference type="OrthoDB" id="270568at2759"/>
<dbReference type="RefSeq" id="XP_015663349.1">
    <property type="nucleotide sequence ID" value="XM_015797829.1"/>
</dbReference>
<evidence type="ECO:0008006" key="4">
    <source>
        <dbReference type="Google" id="ProtNLM"/>
    </source>
</evidence>
<proteinExistence type="predicted"/>
<comment type="caution">
    <text evidence="2">The sequence shown here is derived from an EMBL/GenBank/DDBJ whole genome shotgun (WGS) entry which is preliminary data.</text>
</comment>
<keyword evidence="1" id="KW-0472">Membrane</keyword>
<evidence type="ECO:0000313" key="2">
    <source>
        <dbReference type="EMBL" id="KPA84910.1"/>
    </source>
</evidence>
<reference evidence="2 3" key="1">
    <citation type="submission" date="2015-07" db="EMBL/GenBank/DDBJ databases">
        <title>High-quality genome of monoxenous trypanosomatid Leptomonas pyrrhocoris.</title>
        <authorList>
            <person name="Flegontov P."/>
            <person name="Butenko A."/>
            <person name="Firsov S."/>
            <person name="Vlcek C."/>
            <person name="Logacheva M.D."/>
            <person name="Field M."/>
            <person name="Filatov D."/>
            <person name="Flegontova O."/>
            <person name="Gerasimov E."/>
            <person name="Jackson A.P."/>
            <person name="Kelly S."/>
            <person name="Opperdoes F."/>
            <person name="O'Reilly A."/>
            <person name="Votypka J."/>
            <person name="Yurchenko V."/>
            <person name="Lukes J."/>
        </authorList>
    </citation>
    <scope>NUCLEOTIDE SEQUENCE [LARGE SCALE GENOMIC DNA]</scope>
    <source>
        <strain evidence="2">H10</strain>
    </source>
</reference>
<name>A0A0M9G8F5_LEPPY</name>
<feature type="transmembrane region" description="Helical" evidence="1">
    <location>
        <begin position="676"/>
        <end position="694"/>
    </location>
</feature>
<organism evidence="2 3">
    <name type="scientific">Leptomonas pyrrhocoris</name>
    <name type="common">Firebug parasite</name>
    <dbReference type="NCBI Taxonomy" id="157538"/>
    <lineage>
        <taxon>Eukaryota</taxon>
        <taxon>Discoba</taxon>
        <taxon>Euglenozoa</taxon>
        <taxon>Kinetoplastea</taxon>
        <taxon>Metakinetoplastina</taxon>
        <taxon>Trypanosomatida</taxon>
        <taxon>Trypanosomatidae</taxon>
        <taxon>Leishmaniinae</taxon>
        <taxon>Leptomonas</taxon>
    </lineage>
</organism>
<dbReference type="GeneID" id="26901657"/>
<protein>
    <recommendedName>
        <fullName evidence="4">FG-GAP repeat protein</fullName>
    </recommendedName>
</protein>
<gene>
    <name evidence="2" type="ORF">ABB37_01362</name>
</gene>
<sequence length="728" mass="80634">MRIRDVIIIGVAIVCSIICWSQDGSLSFKRGFKVSVRDDELAQSLMPKPIVVDVDGSGSRVLLASTQLGVLSRFRTHYARRRIDDAFVSLAPSGQLDFQSAIMAIGAGYTDPNSKVMLGAVITEDYQLIAINIDGESLTEKWKKQILPSTYWADTAHASISIVPERIWKDDVGTVAIAVDVVDTYRMQMTFYAAYDAASGAVRWSYFSDGGNEMDDAVREATLNASAVDLNIDVDQPLVAPPIGEGNRDETRDAVLQARARMQPWTTFREGLIAAMPHRYAHPWDAQLVPHVIYRVKAERNAQKRQQKNTKRVTLLYNDRVAHMGTDDHGTLGEQLNSWMLSVVSKARLSPPKSEARRRRPPNVLVFHGKNGIEVRHMYTGDTVTMVGPLRSDGTAYHDINDDLVLDSISTQIGPRTVIHSKHGVDLLYDCLGMIESGVPTSSAELFNATVCDTVGLFGNLDLIHHFVDGDVRGEEVSHTVNTLELLGSRNVASDATHATPPLVVQVQNVRGSGLYQVERYAVFMINTGLVTCIDPSRRRVLWRAQTGSRFTHSETEDMTRWDDRENREEFESKPFPHLVPYSLSQKNRETDVTFVGGGKEPYRRVDTYVLAVGDTEFSIIKTKNGKVTRTIALAEAPVAPVQVVDFNGDGTNDLIVVSKFAIYGFVGSSQSSSETVAALMLLLVGLLGLLFAIREKNIAEGEVEDYTLPVHTGDQMQRTKTFKRSTD</sequence>
<dbReference type="PANTHER" id="PTHR34284:SF1">
    <property type="entry name" value="FG-GAP REPEAT-CONTAINING PROTEIN"/>
    <property type="match status" value="1"/>
</dbReference>
<evidence type="ECO:0000313" key="3">
    <source>
        <dbReference type="Proteomes" id="UP000037923"/>
    </source>
</evidence>
<evidence type="ECO:0000256" key="1">
    <source>
        <dbReference type="SAM" id="Phobius"/>
    </source>
</evidence>
<dbReference type="Proteomes" id="UP000037923">
    <property type="component" value="Unassembled WGS sequence"/>
</dbReference>
<dbReference type="EMBL" id="LGTL01000002">
    <property type="protein sequence ID" value="KPA84910.1"/>
    <property type="molecule type" value="Genomic_DNA"/>
</dbReference>
<keyword evidence="3" id="KW-1185">Reference proteome</keyword>
<dbReference type="VEuPathDB" id="TriTrypDB:LpyrH10_02_3360"/>
<accession>A0A0M9G8F5</accession>
<dbReference type="AlphaFoldDB" id="A0A0M9G8F5"/>
<dbReference type="OMA" id="HRYAHPW"/>